<evidence type="ECO:0000259" key="7">
    <source>
        <dbReference type="Pfam" id="PF18052"/>
    </source>
</evidence>
<feature type="domain" description="Disease resistance N-terminal" evidence="7">
    <location>
        <begin position="1"/>
        <end position="72"/>
    </location>
</feature>
<comment type="caution">
    <text evidence="8">The sequence shown here is derived from an EMBL/GenBank/DDBJ whole genome shotgun (WGS) entry which is preliminary data.</text>
</comment>
<comment type="similarity">
    <text evidence="1">Belongs to the disease resistance NB-LRR family.</text>
</comment>
<feature type="region of interest" description="Disordered" evidence="6">
    <location>
        <begin position="89"/>
        <end position="110"/>
    </location>
</feature>
<evidence type="ECO:0000256" key="6">
    <source>
        <dbReference type="SAM" id="MobiDB-lite"/>
    </source>
</evidence>
<dbReference type="Proteomes" id="UP000734854">
    <property type="component" value="Unassembled WGS sequence"/>
</dbReference>
<evidence type="ECO:0000256" key="2">
    <source>
        <dbReference type="ARBA" id="ARBA00022614"/>
    </source>
</evidence>
<organism evidence="8 9">
    <name type="scientific">Zingiber officinale</name>
    <name type="common">Ginger</name>
    <name type="synonym">Amomum zingiber</name>
    <dbReference type="NCBI Taxonomy" id="94328"/>
    <lineage>
        <taxon>Eukaryota</taxon>
        <taxon>Viridiplantae</taxon>
        <taxon>Streptophyta</taxon>
        <taxon>Embryophyta</taxon>
        <taxon>Tracheophyta</taxon>
        <taxon>Spermatophyta</taxon>
        <taxon>Magnoliopsida</taxon>
        <taxon>Liliopsida</taxon>
        <taxon>Zingiberales</taxon>
        <taxon>Zingiberaceae</taxon>
        <taxon>Zingiber</taxon>
    </lineage>
</organism>
<dbReference type="GO" id="GO:0006952">
    <property type="term" value="P:defense response"/>
    <property type="evidence" value="ECO:0007669"/>
    <property type="project" value="UniProtKB-KW"/>
</dbReference>
<dbReference type="Gene3D" id="1.20.5.4130">
    <property type="match status" value="1"/>
</dbReference>
<dbReference type="PANTHER" id="PTHR19338">
    <property type="entry name" value="TRANSLOCASE OF INNER MITOCHONDRIAL MEMBRANE 13 HOMOLOG"/>
    <property type="match status" value="1"/>
</dbReference>
<sequence length="293" mass="34147">MLEEEAALLAGVEDDVRYIIDELRSITSFLTTMSTRRNLDDQLQNWVWEVREVAYDTEDLIDEFECHLRSTPYNERRVKEVMEVESIDETQRGDQGFGSTSVTQQTPPPYHQDIKAKMKVVVQEQVEVSRAKSLAASFIPSDASSSYSTPGGEDDPKTWYSTILEPEQLWDDIFQMLVPTPTPEKSWEESMKVLCPEEQQSRHNYLFTLQTEEEDDYLEYMQYLVEQDLQAYSSELSYPRQQFTNSFATKISSSQIVRSENLLFLRAFALLRWIVPRSVPHQSYLIVRYATSR</sequence>
<dbReference type="InterPro" id="IPR041118">
    <property type="entry name" value="Rx_N"/>
</dbReference>
<dbReference type="PANTHER" id="PTHR19338:SF32">
    <property type="entry name" value="OS06G0287500 PROTEIN"/>
    <property type="match status" value="1"/>
</dbReference>
<protein>
    <recommendedName>
        <fullName evidence="7">Disease resistance N-terminal domain-containing protein</fullName>
    </recommendedName>
</protein>
<gene>
    <name evidence="8" type="ORF">ZIOFF_014198</name>
</gene>
<reference evidence="8 9" key="1">
    <citation type="submission" date="2020-08" db="EMBL/GenBank/DDBJ databases">
        <title>Plant Genome Project.</title>
        <authorList>
            <person name="Zhang R.-G."/>
        </authorList>
    </citation>
    <scope>NUCLEOTIDE SEQUENCE [LARGE SCALE GENOMIC DNA]</scope>
    <source>
        <tissue evidence="8">Rhizome</tissue>
    </source>
</reference>
<dbReference type="EMBL" id="JACMSC010000004">
    <property type="protein sequence ID" value="KAG6524292.1"/>
    <property type="molecule type" value="Genomic_DNA"/>
</dbReference>
<evidence type="ECO:0000256" key="5">
    <source>
        <dbReference type="ARBA" id="ARBA00022821"/>
    </source>
</evidence>
<name>A0A8J5HH19_ZINOF</name>
<dbReference type="GO" id="GO:0000166">
    <property type="term" value="F:nucleotide binding"/>
    <property type="evidence" value="ECO:0007669"/>
    <property type="project" value="UniProtKB-KW"/>
</dbReference>
<dbReference type="CDD" id="cd14798">
    <property type="entry name" value="RX-CC_like"/>
    <property type="match status" value="1"/>
</dbReference>
<dbReference type="InterPro" id="IPR038005">
    <property type="entry name" value="RX-like_CC"/>
</dbReference>
<accession>A0A8J5HH19</accession>
<evidence type="ECO:0000313" key="9">
    <source>
        <dbReference type="Proteomes" id="UP000734854"/>
    </source>
</evidence>
<evidence type="ECO:0000313" key="8">
    <source>
        <dbReference type="EMBL" id="KAG6524292.1"/>
    </source>
</evidence>
<dbReference type="AlphaFoldDB" id="A0A8J5HH19"/>
<keyword evidence="2" id="KW-0433">Leucine-rich repeat</keyword>
<keyword evidence="3" id="KW-0677">Repeat</keyword>
<evidence type="ECO:0000256" key="1">
    <source>
        <dbReference type="ARBA" id="ARBA00008894"/>
    </source>
</evidence>
<keyword evidence="5" id="KW-0611">Plant defense</keyword>
<keyword evidence="4" id="KW-0547">Nucleotide-binding</keyword>
<dbReference type="Pfam" id="PF18052">
    <property type="entry name" value="Rx_N"/>
    <property type="match status" value="1"/>
</dbReference>
<evidence type="ECO:0000256" key="3">
    <source>
        <dbReference type="ARBA" id="ARBA00022737"/>
    </source>
</evidence>
<proteinExistence type="inferred from homology"/>
<keyword evidence="9" id="KW-1185">Reference proteome</keyword>
<evidence type="ECO:0000256" key="4">
    <source>
        <dbReference type="ARBA" id="ARBA00022741"/>
    </source>
</evidence>